<gene>
    <name evidence="3" type="ORF">OG549_39400</name>
</gene>
<accession>A0AAU2VG19</accession>
<dbReference type="AlphaFoldDB" id="A0AAU2VG19"/>
<reference evidence="3" key="1">
    <citation type="submission" date="2022-10" db="EMBL/GenBank/DDBJ databases">
        <title>The complete genomes of actinobacterial strains from the NBC collection.</title>
        <authorList>
            <person name="Joergensen T.S."/>
            <person name="Alvarez Arevalo M."/>
            <person name="Sterndorff E.B."/>
            <person name="Faurdal D."/>
            <person name="Vuksanovic O."/>
            <person name="Mourched A.-S."/>
            <person name="Charusanti P."/>
            <person name="Shaw S."/>
            <person name="Blin K."/>
            <person name="Weber T."/>
        </authorList>
    </citation>
    <scope>NUCLEOTIDE SEQUENCE</scope>
    <source>
        <strain evidence="3">NBC_00003</strain>
    </source>
</reference>
<keyword evidence="2" id="KW-1133">Transmembrane helix</keyword>
<organism evidence="3">
    <name type="scientific">Streptomyces sp. NBC_00003</name>
    <dbReference type="NCBI Taxonomy" id="2903608"/>
    <lineage>
        <taxon>Bacteria</taxon>
        <taxon>Bacillati</taxon>
        <taxon>Actinomycetota</taxon>
        <taxon>Actinomycetes</taxon>
        <taxon>Kitasatosporales</taxon>
        <taxon>Streptomycetaceae</taxon>
        <taxon>Streptomyces</taxon>
    </lineage>
</organism>
<evidence type="ECO:0000256" key="2">
    <source>
        <dbReference type="SAM" id="Phobius"/>
    </source>
</evidence>
<proteinExistence type="predicted"/>
<feature type="transmembrane region" description="Helical" evidence="2">
    <location>
        <begin position="24"/>
        <end position="43"/>
    </location>
</feature>
<name>A0AAU2VG19_9ACTN</name>
<sequence>MPEQGPGTPQRPRPAETGDELPDWLPWTTGLLLAGGAALMYAARHRSS</sequence>
<dbReference type="EMBL" id="CP108318">
    <property type="protein sequence ID" value="WTW66203.1"/>
    <property type="molecule type" value="Genomic_DNA"/>
</dbReference>
<evidence type="ECO:0000256" key="1">
    <source>
        <dbReference type="SAM" id="MobiDB-lite"/>
    </source>
</evidence>
<protein>
    <recommendedName>
        <fullName evidence="4">LPXTG cell wall anchor domain-containing protein</fullName>
    </recommendedName>
</protein>
<evidence type="ECO:0000313" key="3">
    <source>
        <dbReference type="EMBL" id="WTW66203.1"/>
    </source>
</evidence>
<keyword evidence="2" id="KW-0812">Transmembrane</keyword>
<keyword evidence="2" id="KW-0472">Membrane</keyword>
<evidence type="ECO:0008006" key="4">
    <source>
        <dbReference type="Google" id="ProtNLM"/>
    </source>
</evidence>
<feature type="region of interest" description="Disordered" evidence="1">
    <location>
        <begin position="1"/>
        <end position="25"/>
    </location>
</feature>